<evidence type="ECO:0000259" key="5">
    <source>
        <dbReference type="Pfam" id="PF04542"/>
    </source>
</evidence>
<feature type="domain" description="RNA polymerase sigma factor 70 region 4 type 2" evidence="6">
    <location>
        <begin position="123"/>
        <end position="175"/>
    </location>
</feature>
<sequence length="198" mass="23637">MGLDEKQWRAFRSGEKSALAGIAERHYHSLLRYGMKFGLDDAEIQDCIQDLFLDLWQNRERVADTPSVKNYLFKAVRNRIIDVIRQKQRFGPVQSEEWQVSFSDFCTVEKEWIEKEYLTEVSHQIRQQMEALPKREREALYLRYFENLSLQEVSEIMGVNRQSVANFVQKALQRMRGRLTIPLLVIFSLEYFFFNNRV</sequence>
<dbReference type="Gene3D" id="1.10.10.10">
    <property type="entry name" value="Winged helix-like DNA-binding domain superfamily/Winged helix DNA-binding domain"/>
    <property type="match status" value="1"/>
</dbReference>
<dbReference type="Pfam" id="PF08281">
    <property type="entry name" value="Sigma70_r4_2"/>
    <property type="match status" value="1"/>
</dbReference>
<keyword evidence="2" id="KW-0805">Transcription regulation</keyword>
<name>A0ABP8LTI0_9BACT</name>
<dbReference type="InterPro" id="IPR039425">
    <property type="entry name" value="RNA_pol_sigma-70-like"/>
</dbReference>
<keyword evidence="4" id="KW-0804">Transcription</keyword>
<dbReference type="InterPro" id="IPR036388">
    <property type="entry name" value="WH-like_DNA-bd_sf"/>
</dbReference>
<proteinExistence type="inferred from homology"/>
<reference evidence="8" key="1">
    <citation type="journal article" date="2019" name="Int. J. Syst. Evol. Microbiol.">
        <title>The Global Catalogue of Microorganisms (GCM) 10K type strain sequencing project: providing services to taxonomists for standard genome sequencing and annotation.</title>
        <authorList>
            <consortium name="The Broad Institute Genomics Platform"/>
            <consortium name="The Broad Institute Genome Sequencing Center for Infectious Disease"/>
            <person name="Wu L."/>
            <person name="Ma J."/>
        </authorList>
    </citation>
    <scope>NUCLEOTIDE SEQUENCE [LARGE SCALE GENOMIC DNA]</scope>
    <source>
        <strain evidence="8">JCM 31920</strain>
    </source>
</reference>
<dbReference type="NCBIfam" id="TIGR02937">
    <property type="entry name" value="sigma70-ECF"/>
    <property type="match status" value="1"/>
</dbReference>
<dbReference type="PANTHER" id="PTHR43133:SF46">
    <property type="entry name" value="RNA POLYMERASE SIGMA-70 FACTOR ECF SUBFAMILY"/>
    <property type="match status" value="1"/>
</dbReference>
<dbReference type="Gene3D" id="1.10.1740.10">
    <property type="match status" value="1"/>
</dbReference>
<keyword evidence="3" id="KW-0731">Sigma factor</keyword>
<dbReference type="RefSeq" id="WP_345026847.1">
    <property type="nucleotide sequence ID" value="NZ_BAABEY010000010.1"/>
</dbReference>
<evidence type="ECO:0000256" key="4">
    <source>
        <dbReference type="ARBA" id="ARBA00023163"/>
    </source>
</evidence>
<evidence type="ECO:0000256" key="3">
    <source>
        <dbReference type="ARBA" id="ARBA00023082"/>
    </source>
</evidence>
<evidence type="ECO:0000256" key="2">
    <source>
        <dbReference type="ARBA" id="ARBA00023015"/>
    </source>
</evidence>
<dbReference type="CDD" id="cd06171">
    <property type="entry name" value="Sigma70_r4"/>
    <property type="match status" value="1"/>
</dbReference>
<dbReference type="InterPro" id="IPR013325">
    <property type="entry name" value="RNA_pol_sigma_r2"/>
</dbReference>
<dbReference type="PANTHER" id="PTHR43133">
    <property type="entry name" value="RNA POLYMERASE ECF-TYPE SIGMA FACTO"/>
    <property type="match status" value="1"/>
</dbReference>
<dbReference type="EMBL" id="BAABEY010000010">
    <property type="protein sequence ID" value="GAA4434172.1"/>
    <property type="molecule type" value="Genomic_DNA"/>
</dbReference>
<evidence type="ECO:0000256" key="1">
    <source>
        <dbReference type="ARBA" id="ARBA00010641"/>
    </source>
</evidence>
<comment type="similarity">
    <text evidence="1">Belongs to the sigma-70 factor family. ECF subfamily.</text>
</comment>
<dbReference type="Pfam" id="PF04542">
    <property type="entry name" value="Sigma70_r2"/>
    <property type="match status" value="1"/>
</dbReference>
<evidence type="ECO:0000313" key="7">
    <source>
        <dbReference type="EMBL" id="GAA4434172.1"/>
    </source>
</evidence>
<dbReference type="InterPro" id="IPR007627">
    <property type="entry name" value="RNA_pol_sigma70_r2"/>
</dbReference>
<accession>A0ABP8LTI0</accession>
<dbReference type="Proteomes" id="UP001501508">
    <property type="component" value="Unassembled WGS sequence"/>
</dbReference>
<gene>
    <name evidence="7" type="ORF">GCM10023091_08730</name>
</gene>
<feature type="domain" description="RNA polymerase sigma-70 region 2" evidence="5">
    <location>
        <begin position="23"/>
        <end position="89"/>
    </location>
</feature>
<dbReference type="SUPFAM" id="SSF88659">
    <property type="entry name" value="Sigma3 and sigma4 domains of RNA polymerase sigma factors"/>
    <property type="match status" value="1"/>
</dbReference>
<dbReference type="InterPro" id="IPR013249">
    <property type="entry name" value="RNA_pol_sigma70_r4_t2"/>
</dbReference>
<dbReference type="SUPFAM" id="SSF88946">
    <property type="entry name" value="Sigma2 domain of RNA polymerase sigma factors"/>
    <property type="match status" value="1"/>
</dbReference>
<keyword evidence="8" id="KW-1185">Reference proteome</keyword>
<dbReference type="InterPro" id="IPR013324">
    <property type="entry name" value="RNA_pol_sigma_r3/r4-like"/>
</dbReference>
<organism evidence="7 8">
    <name type="scientific">Ravibacter arvi</name>
    <dbReference type="NCBI Taxonomy" id="2051041"/>
    <lineage>
        <taxon>Bacteria</taxon>
        <taxon>Pseudomonadati</taxon>
        <taxon>Bacteroidota</taxon>
        <taxon>Cytophagia</taxon>
        <taxon>Cytophagales</taxon>
        <taxon>Spirosomataceae</taxon>
        <taxon>Ravibacter</taxon>
    </lineage>
</organism>
<evidence type="ECO:0000313" key="8">
    <source>
        <dbReference type="Proteomes" id="UP001501508"/>
    </source>
</evidence>
<dbReference type="InterPro" id="IPR014284">
    <property type="entry name" value="RNA_pol_sigma-70_dom"/>
</dbReference>
<comment type="caution">
    <text evidence="7">The sequence shown here is derived from an EMBL/GenBank/DDBJ whole genome shotgun (WGS) entry which is preliminary data.</text>
</comment>
<protein>
    <submittedName>
        <fullName evidence="7">Sigma-70 family RNA polymerase sigma factor</fullName>
    </submittedName>
</protein>
<evidence type="ECO:0000259" key="6">
    <source>
        <dbReference type="Pfam" id="PF08281"/>
    </source>
</evidence>